<dbReference type="AlphaFoldDB" id="M1XZN4"/>
<sequence>MPDDSPADASGNDQKGVAAATTEVEVRGRCEPDSWADAADRYESLGPTAQSVVRETARAMNFERSEYDERVTASVVETARQTLFAEALAVRVADSETFEAWHEAFAGDVRVAGSDAVERVAWHVSPAAGAAVAATFQNEPEAAVGTARRMAFNRLYRDRLVGGASSRRDGGTGSDGSEADE</sequence>
<gene>
    <name evidence="2" type="ordered locus">Nmlp_1434</name>
</gene>
<dbReference type="RefSeq" id="WP_015408483.1">
    <property type="nucleotide sequence ID" value="NC_020388.1"/>
</dbReference>
<dbReference type="STRING" id="268739.Nmlp_1434"/>
<reference evidence="2 3" key="1">
    <citation type="journal article" date="2013" name="Genome Announc.">
        <title>Genome of the haloarchaeon Natronomonas moolapensis, a neutrophilic member of a previously haloalkaliphilic genus.</title>
        <authorList>
            <person name="Dyall-Smith M.L."/>
            <person name="Pfeiffer F."/>
            <person name="Oberwinkler T."/>
            <person name="Klee K."/>
            <person name="Rampp M."/>
            <person name="Palm P."/>
            <person name="Gross K."/>
            <person name="Schuster S.C."/>
            <person name="Oesterhelt D."/>
        </authorList>
    </citation>
    <scope>NUCLEOTIDE SEQUENCE [LARGE SCALE GENOMIC DNA]</scope>
    <source>
        <strain evidence="3">DSM 18674 / JCM 14361 / 8.8.11</strain>
    </source>
</reference>
<dbReference type="Pfam" id="PF19125">
    <property type="entry name" value="DUF5809"/>
    <property type="match status" value="1"/>
</dbReference>
<organism evidence="2 3">
    <name type="scientific">Natronomonas moolapensis (strain DSM 18674 / CECT 7526 / JCM 14361 / 8.8.11)</name>
    <dbReference type="NCBI Taxonomy" id="268739"/>
    <lineage>
        <taxon>Archaea</taxon>
        <taxon>Methanobacteriati</taxon>
        <taxon>Methanobacteriota</taxon>
        <taxon>Stenosarchaea group</taxon>
        <taxon>Halobacteria</taxon>
        <taxon>Halobacteriales</taxon>
        <taxon>Natronomonadaceae</taxon>
        <taxon>Natronomonas</taxon>
    </lineage>
</organism>
<name>M1XZN4_NATM8</name>
<dbReference type="Proteomes" id="UP000011867">
    <property type="component" value="Chromosome"/>
</dbReference>
<dbReference type="GeneID" id="14652851"/>
<feature type="region of interest" description="Disordered" evidence="1">
    <location>
        <begin position="1"/>
        <end position="32"/>
    </location>
</feature>
<dbReference type="HOGENOM" id="CLU_119850_0_0_2"/>
<dbReference type="KEGG" id="nmo:Nmlp_1434"/>
<evidence type="ECO:0000313" key="2">
    <source>
        <dbReference type="EMBL" id="CCQ35638.1"/>
    </source>
</evidence>
<proteinExistence type="predicted"/>
<evidence type="ECO:0000256" key="1">
    <source>
        <dbReference type="SAM" id="MobiDB-lite"/>
    </source>
</evidence>
<keyword evidence="3" id="KW-1185">Reference proteome</keyword>
<evidence type="ECO:0000313" key="3">
    <source>
        <dbReference type="Proteomes" id="UP000011867"/>
    </source>
</evidence>
<dbReference type="InterPro" id="IPR043832">
    <property type="entry name" value="DUF5809"/>
</dbReference>
<dbReference type="EMBL" id="HF582854">
    <property type="protein sequence ID" value="CCQ35638.1"/>
    <property type="molecule type" value="Genomic_DNA"/>
</dbReference>
<accession>M1XZN4</accession>
<dbReference type="eggNOG" id="arCOG04695">
    <property type="taxonomic scope" value="Archaea"/>
</dbReference>
<protein>
    <submittedName>
        <fullName evidence="2">Uncharacterized protein</fullName>
    </submittedName>
</protein>